<dbReference type="PANTHER" id="PTHR44809">
    <property type="match status" value="1"/>
</dbReference>
<feature type="compositionally biased region" description="Basic and acidic residues" evidence="1">
    <location>
        <begin position="1041"/>
        <end position="1063"/>
    </location>
</feature>
<dbReference type="InterPro" id="IPR011990">
    <property type="entry name" value="TPR-like_helical_dom_sf"/>
</dbReference>
<protein>
    <recommendedName>
        <fullName evidence="2">WW domain-containing protein</fullName>
    </recommendedName>
</protein>
<dbReference type="CDD" id="cd00201">
    <property type="entry name" value="WW"/>
    <property type="match status" value="3"/>
</dbReference>
<evidence type="ECO:0000313" key="4">
    <source>
        <dbReference type="Proteomes" id="UP001165060"/>
    </source>
</evidence>
<dbReference type="PROSITE" id="PS01159">
    <property type="entry name" value="WW_DOMAIN_1"/>
    <property type="match status" value="2"/>
</dbReference>
<evidence type="ECO:0000313" key="3">
    <source>
        <dbReference type="EMBL" id="GMI34079.1"/>
    </source>
</evidence>
<keyword evidence="4" id="KW-1185">Reference proteome</keyword>
<feature type="compositionally biased region" description="Acidic residues" evidence="1">
    <location>
        <begin position="1109"/>
        <end position="1119"/>
    </location>
</feature>
<dbReference type="PROSITE" id="PS50020">
    <property type="entry name" value="WW_DOMAIN_2"/>
    <property type="match status" value="3"/>
</dbReference>
<dbReference type="Gene3D" id="1.25.40.10">
    <property type="entry name" value="Tetratricopeptide repeat domain"/>
    <property type="match status" value="1"/>
</dbReference>
<accession>A0ABQ6MWB8</accession>
<feature type="region of interest" description="Disordered" evidence="1">
    <location>
        <begin position="1178"/>
        <end position="1200"/>
    </location>
</feature>
<gene>
    <name evidence="3" type="ORF">TeGR_g8485</name>
</gene>
<feature type="compositionally biased region" description="Low complexity" evidence="1">
    <location>
        <begin position="170"/>
        <end position="217"/>
    </location>
</feature>
<feature type="compositionally biased region" description="Basic and acidic residues" evidence="1">
    <location>
        <begin position="360"/>
        <end position="369"/>
    </location>
</feature>
<dbReference type="Gene3D" id="2.20.70.10">
    <property type="match status" value="3"/>
</dbReference>
<feature type="non-terminal residue" evidence="3">
    <location>
        <position position="1361"/>
    </location>
</feature>
<dbReference type="SMART" id="SM00386">
    <property type="entry name" value="HAT"/>
    <property type="match status" value="4"/>
</dbReference>
<feature type="domain" description="WW" evidence="2">
    <location>
        <begin position="1146"/>
        <end position="1174"/>
    </location>
</feature>
<proteinExistence type="predicted"/>
<feature type="region of interest" description="Disordered" evidence="1">
    <location>
        <begin position="1098"/>
        <end position="1137"/>
    </location>
</feature>
<feature type="compositionally biased region" description="Polar residues" evidence="1">
    <location>
        <begin position="1178"/>
        <end position="1189"/>
    </location>
</feature>
<feature type="compositionally biased region" description="Basic and acidic residues" evidence="1">
    <location>
        <begin position="1324"/>
        <end position="1343"/>
    </location>
</feature>
<dbReference type="SMART" id="SM00456">
    <property type="entry name" value="WW"/>
    <property type="match status" value="3"/>
</dbReference>
<dbReference type="Proteomes" id="UP001165060">
    <property type="component" value="Unassembled WGS sequence"/>
</dbReference>
<feature type="region of interest" description="Disordered" evidence="1">
    <location>
        <begin position="683"/>
        <end position="768"/>
    </location>
</feature>
<evidence type="ECO:0000259" key="2">
    <source>
        <dbReference type="PROSITE" id="PS50020"/>
    </source>
</evidence>
<dbReference type="PROSITE" id="PS50890">
    <property type="entry name" value="PUA"/>
    <property type="match status" value="1"/>
</dbReference>
<dbReference type="Pfam" id="PF00397">
    <property type="entry name" value="WW"/>
    <property type="match status" value="1"/>
</dbReference>
<evidence type="ECO:0000256" key="1">
    <source>
        <dbReference type="SAM" id="MobiDB-lite"/>
    </source>
</evidence>
<feature type="compositionally biased region" description="Basic and acidic residues" evidence="1">
    <location>
        <begin position="1120"/>
        <end position="1136"/>
    </location>
</feature>
<dbReference type="InterPro" id="IPR036020">
    <property type="entry name" value="WW_dom_sf"/>
</dbReference>
<feature type="region of interest" description="Disordered" evidence="1">
    <location>
        <begin position="1324"/>
        <end position="1361"/>
    </location>
</feature>
<sequence>MDISPDPRFSSLSSIRTALKSYSLPTSTPSGSAPDDRYQLLASRLASHLQEKGELRLDASTGTLLPAVRQPSGRDPSPLSPSKAFNPRVSPAMSIAELRGALEVLGSSASTPGLKGDERHAALLARLSELYDEEDEEEGGGGELPGPPGGEQYEEDPYVRRQYFPKPAKESAASSKESAASSKESAASSNSTSSHIRSQRAAPSPLLPSSSAASSRQTSFEPPPPRDWASTASYNDQYDPISDLDRAKDDEGASTDEEAGTPRGMNKYGGFDKYGKAYRDRTHQKNNNPSAGSRDGAGSYDSSRDGSRNASPIHSAATSPRGAPSGSDYIDLVSSHFNLGKPVEAPVPIMKRPLSSGRPKTSERVKFSEPVEPYVAPSDRSPDSEQKVRATLHEHTANERIRRAQRSEADREREEAAQEKNVAERQAAKQKEKMDALKKKLGKGAAPPKSPKPKSRQGGGRQGGQREPFSSPDSLPPPSPAKERGGGRGGAGGESPRLFPDAFPDAFPSAPGAPAPGAADEGIKTKLAKKIKRLTKRQRAMKETRAAAIQSRLDSRSPMQDPEVAEADRTATQHEVEQMRVSAVASKNPTAPVSSILVDMGRTRMAAKDMVKHMKGVVAKAKKRLTVEQQRVREEEMESEAHGKWVEEELGEKIRRYKAMDVGIGFSGSTNSPNSPMAQNALVFPTAKEKRRVRDKDEPLELPMSTSRPGSQQGGGRSRPGSRGGGGGGAGGGSRPGSRGGVLGALPVHDPANPPAKRGAPPKVSDADRLQCEGLRLQGSDADMASSMYKQSLELEPENIKTLCNYSLFCHKIVKKMDDAEALYKQGVVIAEMWLETKEEEEAEGDEEGWSMKNSVNINAAASLLSNYGNFLKSVRGFSSAAEEMHQKAIRLSPRHAGALGNYAKFMMESKHDFVEAEGLFKRAIEVDGKHSGNLTSFARMLKKMGRFDQAEGVYKKCMALDKGNVVMLCNYANFLKKVRGDMEGAKSLYERGLEISPNAEYLLKNYKIFLRDYEKSGGVGVGVGGGMFNKKKPGASPLEAAEKKKKEREMERQRERIREMELKAAYSPQEEEKGEGRGGASKQQVVAEAKKLFRVASGDDLESSRDEGESDEGEDAFEQDDRIPAHLLTTKRDPSQRPLEVGVEGWVMYNHPVHGPYYYNEITNDSTYTRPENFESSQHAFAKSRTQSGGAVEEKGAAVEEGKVEDTWVRLTDPNNNLQYFYNAATGESKYERPDAFSTGENPFQGAPGGGGGAGEKPDADILSSMRESDQKPNEVLSGGVWERYIDPSTKFTYFFNTETGESQYERPVDFSTGTNPFAAARAEEKPDADILNSRRGEKEVPVEQMNGGWAKYQDEESGY</sequence>
<feature type="compositionally biased region" description="Acidic residues" evidence="1">
    <location>
        <begin position="130"/>
        <end position="140"/>
    </location>
</feature>
<dbReference type="InterPro" id="IPR003107">
    <property type="entry name" value="HAT"/>
</dbReference>
<feature type="compositionally biased region" description="Basic and acidic residues" evidence="1">
    <location>
        <begin position="380"/>
        <end position="438"/>
    </location>
</feature>
<dbReference type="EMBL" id="BRYB01000616">
    <property type="protein sequence ID" value="GMI34079.1"/>
    <property type="molecule type" value="Genomic_DNA"/>
</dbReference>
<dbReference type="InterPro" id="IPR052943">
    <property type="entry name" value="TMTC_O-mannosyl-trnsfr"/>
</dbReference>
<feature type="compositionally biased region" description="Low complexity" evidence="1">
    <location>
        <begin position="499"/>
        <end position="520"/>
    </location>
</feature>
<dbReference type="PANTHER" id="PTHR44809:SF1">
    <property type="entry name" value="PROTEIN O-MANNOSYL-TRANSFERASE TMTC1"/>
    <property type="match status" value="1"/>
</dbReference>
<name>A0ABQ6MWB8_9STRA</name>
<dbReference type="SUPFAM" id="SSF51045">
    <property type="entry name" value="WW domain"/>
    <property type="match status" value="1"/>
</dbReference>
<feature type="domain" description="WW" evidence="2">
    <location>
        <begin position="1203"/>
        <end position="1237"/>
    </location>
</feature>
<feature type="region of interest" description="Disordered" evidence="1">
    <location>
        <begin position="52"/>
        <end position="91"/>
    </location>
</feature>
<feature type="region of interest" description="Disordered" evidence="1">
    <location>
        <begin position="1031"/>
        <end position="1085"/>
    </location>
</feature>
<feature type="domain" description="WW" evidence="2">
    <location>
        <begin position="1283"/>
        <end position="1311"/>
    </location>
</feature>
<organism evidence="3 4">
    <name type="scientific">Tetraparma gracilis</name>
    <dbReference type="NCBI Taxonomy" id="2962635"/>
    <lineage>
        <taxon>Eukaryota</taxon>
        <taxon>Sar</taxon>
        <taxon>Stramenopiles</taxon>
        <taxon>Ochrophyta</taxon>
        <taxon>Bolidophyceae</taxon>
        <taxon>Parmales</taxon>
        <taxon>Triparmaceae</taxon>
        <taxon>Tetraparma</taxon>
    </lineage>
</organism>
<feature type="compositionally biased region" description="Basic and acidic residues" evidence="1">
    <location>
        <begin position="273"/>
        <end position="283"/>
    </location>
</feature>
<reference evidence="3 4" key="1">
    <citation type="journal article" date="2023" name="Commun. Biol.">
        <title>Genome analysis of Parmales, the sister group of diatoms, reveals the evolutionary specialization of diatoms from phago-mixotrophs to photoautotrophs.</title>
        <authorList>
            <person name="Ban H."/>
            <person name="Sato S."/>
            <person name="Yoshikawa S."/>
            <person name="Yamada K."/>
            <person name="Nakamura Y."/>
            <person name="Ichinomiya M."/>
            <person name="Sato N."/>
            <person name="Blanc-Mathieu R."/>
            <person name="Endo H."/>
            <person name="Kuwata A."/>
            <person name="Ogata H."/>
        </authorList>
    </citation>
    <scope>NUCLEOTIDE SEQUENCE [LARGE SCALE GENOMIC DNA]</scope>
</reference>
<feature type="compositionally biased region" description="Polar residues" evidence="1">
    <location>
        <begin position="308"/>
        <end position="318"/>
    </location>
</feature>
<feature type="compositionally biased region" description="Basic residues" evidence="1">
    <location>
        <begin position="526"/>
        <end position="539"/>
    </location>
</feature>
<feature type="region of interest" description="Disordered" evidence="1">
    <location>
        <begin position="1233"/>
        <end position="1276"/>
    </location>
</feature>
<feature type="compositionally biased region" description="Gly residues" evidence="1">
    <location>
        <begin position="712"/>
        <end position="743"/>
    </location>
</feature>
<feature type="region of interest" description="Disordered" evidence="1">
    <location>
        <begin position="125"/>
        <end position="571"/>
    </location>
</feature>
<dbReference type="SUPFAM" id="SSF48452">
    <property type="entry name" value="TPR-like"/>
    <property type="match status" value="1"/>
</dbReference>
<comment type="caution">
    <text evidence="3">The sequence shown here is derived from an EMBL/GenBank/DDBJ whole genome shotgun (WGS) entry which is preliminary data.</text>
</comment>
<dbReference type="InterPro" id="IPR001202">
    <property type="entry name" value="WW_dom"/>
</dbReference>